<keyword evidence="3" id="KW-1185">Reference proteome</keyword>
<dbReference type="AlphaFoldDB" id="A0A4C1SUW5"/>
<name>A0A4C1SUW5_EUMVA</name>
<reference evidence="2 3" key="1">
    <citation type="journal article" date="2019" name="Commun. Biol.">
        <title>The bagworm genome reveals a unique fibroin gene that provides high tensile strength.</title>
        <authorList>
            <person name="Kono N."/>
            <person name="Nakamura H."/>
            <person name="Ohtoshi R."/>
            <person name="Tomita M."/>
            <person name="Numata K."/>
            <person name="Arakawa K."/>
        </authorList>
    </citation>
    <scope>NUCLEOTIDE SEQUENCE [LARGE SCALE GENOMIC DNA]</scope>
</reference>
<comment type="caution">
    <text evidence="2">The sequence shown here is derived from an EMBL/GenBank/DDBJ whole genome shotgun (WGS) entry which is preliminary data.</text>
</comment>
<sequence>MRHKPNAYADRASLLYRALARTRGSGGTRRVFLFRPIARCIDDRWTLKVTEWNGPEAGEKETDRLQDCAMKSSLTQGETA</sequence>
<evidence type="ECO:0000313" key="3">
    <source>
        <dbReference type="Proteomes" id="UP000299102"/>
    </source>
</evidence>
<accession>A0A4C1SUW5</accession>
<feature type="compositionally biased region" description="Basic and acidic residues" evidence="1">
    <location>
        <begin position="57"/>
        <end position="66"/>
    </location>
</feature>
<evidence type="ECO:0000256" key="1">
    <source>
        <dbReference type="SAM" id="MobiDB-lite"/>
    </source>
</evidence>
<evidence type="ECO:0000313" key="2">
    <source>
        <dbReference type="EMBL" id="GBP05684.1"/>
    </source>
</evidence>
<dbReference type="EMBL" id="BGZK01000019">
    <property type="protein sequence ID" value="GBP05684.1"/>
    <property type="molecule type" value="Genomic_DNA"/>
</dbReference>
<proteinExistence type="predicted"/>
<feature type="region of interest" description="Disordered" evidence="1">
    <location>
        <begin position="56"/>
        <end position="80"/>
    </location>
</feature>
<organism evidence="2 3">
    <name type="scientific">Eumeta variegata</name>
    <name type="common">Bagworm moth</name>
    <name type="synonym">Eumeta japonica</name>
    <dbReference type="NCBI Taxonomy" id="151549"/>
    <lineage>
        <taxon>Eukaryota</taxon>
        <taxon>Metazoa</taxon>
        <taxon>Ecdysozoa</taxon>
        <taxon>Arthropoda</taxon>
        <taxon>Hexapoda</taxon>
        <taxon>Insecta</taxon>
        <taxon>Pterygota</taxon>
        <taxon>Neoptera</taxon>
        <taxon>Endopterygota</taxon>
        <taxon>Lepidoptera</taxon>
        <taxon>Glossata</taxon>
        <taxon>Ditrysia</taxon>
        <taxon>Tineoidea</taxon>
        <taxon>Psychidae</taxon>
        <taxon>Oiketicinae</taxon>
        <taxon>Eumeta</taxon>
    </lineage>
</organism>
<dbReference type="Proteomes" id="UP000299102">
    <property type="component" value="Unassembled WGS sequence"/>
</dbReference>
<gene>
    <name evidence="2" type="ORF">EVAR_5029_1</name>
</gene>
<protein>
    <submittedName>
        <fullName evidence="2">Uncharacterized protein</fullName>
    </submittedName>
</protein>